<organism evidence="3 4">
    <name type="scientific">Xylophilus rhododendri</name>
    <dbReference type="NCBI Taxonomy" id="2697032"/>
    <lineage>
        <taxon>Bacteria</taxon>
        <taxon>Pseudomonadati</taxon>
        <taxon>Pseudomonadota</taxon>
        <taxon>Betaproteobacteria</taxon>
        <taxon>Burkholderiales</taxon>
        <taxon>Xylophilus</taxon>
    </lineage>
</organism>
<evidence type="ECO:0000256" key="1">
    <source>
        <dbReference type="ARBA" id="ARBA00006987"/>
    </source>
</evidence>
<dbReference type="PANTHER" id="PTHR42928:SF5">
    <property type="entry name" value="BLR1237 PROTEIN"/>
    <property type="match status" value="1"/>
</dbReference>
<comment type="similarity">
    <text evidence="1">Belongs to the UPF0065 (bug) family.</text>
</comment>
<dbReference type="KEGG" id="xyk:GT347_24675"/>
<evidence type="ECO:0000256" key="2">
    <source>
        <dbReference type="SAM" id="SignalP"/>
    </source>
</evidence>
<dbReference type="Proteomes" id="UP000464787">
    <property type="component" value="Chromosome"/>
</dbReference>
<proteinExistence type="inferred from homology"/>
<feature type="chain" id="PRO_5032667636" evidence="2">
    <location>
        <begin position="24"/>
        <end position="319"/>
    </location>
</feature>
<keyword evidence="4" id="KW-1185">Reference proteome</keyword>
<feature type="signal peptide" evidence="2">
    <location>
        <begin position="1"/>
        <end position="23"/>
    </location>
</feature>
<accession>A0A857JA61</accession>
<name>A0A857JA61_9BURK</name>
<dbReference type="Gene3D" id="3.40.190.10">
    <property type="entry name" value="Periplasmic binding protein-like II"/>
    <property type="match status" value="1"/>
</dbReference>
<dbReference type="EMBL" id="CP047650">
    <property type="protein sequence ID" value="QHJ00901.1"/>
    <property type="molecule type" value="Genomic_DNA"/>
</dbReference>
<dbReference type="PANTHER" id="PTHR42928">
    <property type="entry name" value="TRICARBOXYLATE-BINDING PROTEIN"/>
    <property type="match status" value="1"/>
</dbReference>
<sequence length="319" mass="33730">MFPRSALKILGSLLAGLALAAHAEDYPKRQIEFVVPYAPGGSTDAFVRVLAPKLAEQLKTPVVIVNRPGAAAVIGSSYALATTDGYRIFAAGPSNMGTALIVGPKPPYSVEDVAPIAQVLMNQMVLVSKNGRFASFDAFLKEAREKPDTVTIGSWGLRSLSHFYVEQLQQALNIKVRHIPYDSGSKEMVAAMGGEVDAAVVTAAAARTNINGGTVSGLFVSTEQKLADLPGVESIKTLGYPGAVAFSFEGIATSAKVPAERIAILRQAFDKILSDPQTVAAIRATGSEPAYLPGPQYGQQIRSNLATLQQIASRVKMDD</sequence>
<dbReference type="AlphaFoldDB" id="A0A857JA61"/>
<dbReference type="SUPFAM" id="SSF53850">
    <property type="entry name" value="Periplasmic binding protein-like II"/>
    <property type="match status" value="1"/>
</dbReference>
<evidence type="ECO:0000313" key="4">
    <source>
        <dbReference type="Proteomes" id="UP000464787"/>
    </source>
</evidence>
<evidence type="ECO:0000313" key="3">
    <source>
        <dbReference type="EMBL" id="QHJ00901.1"/>
    </source>
</evidence>
<dbReference type="RefSeq" id="WP_160554710.1">
    <property type="nucleotide sequence ID" value="NZ_CP047650.1"/>
</dbReference>
<protein>
    <submittedName>
        <fullName evidence="3">Uncharacterized protein</fullName>
    </submittedName>
</protein>
<reference evidence="3 4" key="1">
    <citation type="submission" date="2020-01" db="EMBL/GenBank/DDBJ databases">
        <title>Genome sequencing of strain KACC 21265.</title>
        <authorList>
            <person name="Heo J."/>
            <person name="Kim S.-J."/>
            <person name="Kim J.-S."/>
            <person name="Hong S.-B."/>
            <person name="Kwon S.-W."/>
        </authorList>
    </citation>
    <scope>NUCLEOTIDE SEQUENCE [LARGE SCALE GENOMIC DNA]</scope>
    <source>
        <strain evidence="3 4">KACC 21265</strain>
    </source>
</reference>
<dbReference type="Gene3D" id="3.40.190.150">
    <property type="entry name" value="Bordetella uptake gene, domain 1"/>
    <property type="match status" value="1"/>
</dbReference>
<dbReference type="InterPro" id="IPR042100">
    <property type="entry name" value="Bug_dom1"/>
</dbReference>
<dbReference type="Pfam" id="PF03401">
    <property type="entry name" value="TctC"/>
    <property type="match status" value="1"/>
</dbReference>
<dbReference type="PIRSF" id="PIRSF017082">
    <property type="entry name" value="YflP"/>
    <property type="match status" value="1"/>
</dbReference>
<keyword evidence="2" id="KW-0732">Signal</keyword>
<dbReference type="CDD" id="cd07012">
    <property type="entry name" value="PBP2_Bug_TTT"/>
    <property type="match status" value="1"/>
</dbReference>
<gene>
    <name evidence="3" type="ORF">GT347_24675</name>
</gene>
<dbReference type="InterPro" id="IPR005064">
    <property type="entry name" value="BUG"/>
</dbReference>